<gene>
    <name evidence="2" type="ORF">HJG63_009962</name>
</gene>
<proteinExistence type="predicted"/>
<evidence type="ECO:0000313" key="2">
    <source>
        <dbReference type="EMBL" id="KAF6395406.1"/>
    </source>
</evidence>
<comment type="caution">
    <text evidence="2">The sequence shown here is derived from an EMBL/GenBank/DDBJ whole genome shotgun (WGS) entry which is preliminary data.</text>
</comment>
<feature type="compositionally biased region" description="Basic and acidic residues" evidence="1">
    <location>
        <begin position="109"/>
        <end position="124"/>
    </location>
</feature>
<protein>
    <submittedName>
        <fullName evidence="2">Uncharacterized protein</fullName>
    </submittedName>
</protein>
<feature type="region of interest" description="Disordered" evidence="1">
    <location>
        <begin position="1"/>
        <end position="21"/>
    </location>
</feature>
<dbReference type="AlphaFoldDB" id="A0A7J8BAD0"/>
<dbReference type="Proteomes" id="UP000593571">
    <property type="component" value="Unassembled WGS sequence"/>
</dbReference>
<accession>A0A7J8BAD0</accession>
<feature type="compositionally biased region" description="Basic and acidic residues" evidence="1">
    <location>
        <begin position="69"/>
        <end position="84"/>
    </location>
</feature>
<evidence type="ECO:0000313" key="3">
    <source>
        <dbReference type="Proteomes" id="UP000593571"/>
    </source>
</evidence>
<organism evidence="2 3">
    <name type="scientific">Rousettus aegyptiacus</name>
    <name type="common">Egyptian fruit bat</name>
    <name type="synonym">Pteropus aegyptiacus</name>
    <dbReference type="NCBI Taxonomy" id="9407"/>
    <lineage>
        <taxon>Eukaryota</taxon>
        <taxon>Metazoa</taxon>
        <taxon>Chordata</taxon>
        <taxon>Craniata</taxon>
        <taxon>Vertebrata</taxon>
        <taxon>Euteleostomi</taxon>
        <taxon>Mammalia</taxon>
        <taxon>Eutheria</taxon>
        <taxon>Laurasiatheria</taxon>
        <taxon>Chiroptera</taxon>
        <taxon>Yinpterochiroptera</taxon>
        <taxon>Pteropodoidea</taxon>
        <taxon>Pteropodidae</taxon>
        <taxon>Rousettinae</taxon>
        <taxon>Rousettus</taxon>
    </lineage>
</organism>
<reference evidence="2 3" key="1">
    <citation type="journal article" date="2020" name="Nature">
        <title>Six reference-quality genomes reveal evolution of bat adaptations.</title>
        <authorList>
            <person name="Jebb D."/>
            <person name="Huang Z."/>
            <person name="Pippel M."/>
            <person name="Hughes G.M."/>
            <person name="Lavrichenko K."/>
            <person name="Devanna P."/>
            <person name="Winkler S."/>
            <person name="Jermiin L.S."/>
            <person name="Skirmuntt E.C."/>
            <person name="Katzourakis A."/>
            <person name="Burkitt-Gray L."/>
            <person name="Ray D.A."/>
            <person name="Sullivan K.A.M."/>
            <person name="Roscito J.G."/>
            <person name="Kirilenko B.M."/>
            <person name="Davalos L.M."/>
            <person name="Corthals A.P."/>
            <person name="Power M.L."/>
            <person name="Jones G."/>
            <person name="Ransome R.D."/>
            <person name="Dechmann D.K.N."/>
            <person name="Locatelli A.G."/>
            <person name="Puechmaille S.J."/>
            <person name="Fedrigo O."/>
            <person name="Jarvis E.D."/>
            <person name="Hiller M."/>
            <person name="Vernes S.C."/>
            <person name="Myers E.W."/>
            <person name="Teeling E.C."/>
        </authorList>
    </citation>
    <scope>NUCLEOTIDE SEQUENCE [LARGE SCALE GENOMIC DNA]</scope>
    <source>
        <strain evidence="2">MRouAeg1</strain>
        <tissue evidence="2">Muscle</tissue>
    </source>
</reference>
<feature type="region of interest" description="Disordered" evidence="1">
    <location>
        <begin position="41"/>
        <end position="124"/>
    </location>
</feature>
<evidence type="ECO:0000256" key="1">
    <source>
        <dbReference type="SAM" id="MobiDB-lite"/>
    </source>
</evidence>
<keyword evidence="3" id="KW-1185">Reference proteome</keyword>
<dbReference type="EMBL" id="JACASE010000018">
    <property type="protein sequence ID" value="KAF6395406.1"/>
    <property type="molecule type" value="Genomic_DNA"/>
</dbReference>
<sequence>MAADRPWTGHLHPVAHMLGGRRAEVRAPPLLLRRDRVVPTCRTGKPGEPGGRVHCHGPRCDSALPRKASRSERGAKVRGDKHVVPDVSGGHSGFTEGTKDTLHPGVHPGPREGRGRWPHSDFRP</sequence>
<name>A0A7J8BAD0_ROUAE</name>